<accession>A0ABV1GXD1</accession>
<evidence type="ECO:0000313" key="2">
    <source>
        <dbReference type="Proteomes" id="UP001460202"/>
    </source>
</evidence>
<comment type="caution">
    <text evidence="1">The sequence shown here is derived from an EMBL/GenBank/DDBJ whole genome shotgun (WGS) entry which is preliminary data.</text>
</comment>
<dbReference type="Proteomes" id="UP001460202">
    <property type="component" value="Unassembled WGS sequence"/>
</dbReference>
<organism evidence="1 2">
    <name type="scientific">Alistipes intestinihominis</name>
    <dbReference type="NCBI Taxonomy" id="3133172"/>
    <lineage>
        <taxon>Bacteria</taxon>
        <taxon>Pseudomonadati</taxon>
        <taxon>Bacteroidota</taxon>
        <taxon>Bacteroidia</taxon>
        <taxon>Bacteroidales</taxon>
        <taxon>Rikenellaceae</taxon>
        <taxon>Alistipes</taxon>
    </lineage>
</organism>
<evidence type="ECO:0000313" key="1">
    <source>
        <dbReference type="EMBL" id="MEQ2544743.1"/>
    </source>
</evidence>
<dbReference type="Gene3D" id="3.30.2310.20">
    <property type="entry name" value="RelE-like"/>
    <property type="match status" value="1"/>
</dbReference>
<dbReference type="InterPro" id="IPR035093">
    <property type="entry name" value="RelE/ParE_toxin_dom_sf"/>
</dbReference>
<reference evidence="1 2" key="1">
    <citation type="submission" date="2024-03" db="EMBL/GenBank/DDBJ databases">
        <title>Human intestinal bacterial collection.</title>
        <authorList>
            <person name="Pauvert C."/>
            <person name="Hitch T.C.A."/>
            <person name="Clavel T."/>
        </authorList>
    </citation>
    <scope>NUCLEOTIDE SEQUENCE [LARGE SCALE GENOMIC DNA]</scope>
    <source>
        <strain evidence="1 2">CLA-KB-H122</strain>
    </source>
</reference>
<keyword evidence="2" id="KW-1185">Reference proteome</keyword>
<sequence length="98" mass="11339">MRKVAISGAVLEKVADLRAYLTDELKLSREAAHSRTDRIDAFLKSLTGAADYPLCRFKKWHRLGYRCAVFEKNWVFAYEVFDDGIIIRDMCHTAILKE</sequence>
<proteinExistence type="predicted"/>
<name>A0ABV1GXD1_9BACT</name>
<dbReference type="RefSeq" id="WP_349094088.1">
    <property type="nucleotide sequence ID" value="NZ_JBBMFL010000006.1"/>
</dbReference>
<dbReference type="EMBL" id="JBBMFL010000006">
    <property type="protein sequence ID" value="MEQ2544743.1"/>
    <property type="molecule type" value="Genomic_DNA"/>
</dbReference>
<protein>
    <recommendedName>
        <fullName evidence="3">Type II toxin-antitoxin system RelE/ParE family toxin</fullName>
    </recommendedName>
</protein>
<evidence type="ECO:0008006" key="3">
    <source>
        <dbReference type="Google" id="ProtNLM"/>
    </source>
</evidence>
<gene>
    <name evidence="1" type="ORF">WMO46_07255</name>
</gene>